<dbReference type="AlphaFoldDB" id="A0A3B0XKY0"/>
<evidence type="ECO:0000259" key="1">
    <source>
        <dbReference type="Pfam" id="PF20232"/>
    </source>
</evidence>
<name>A0A3B0XKY0_9ZZZZ</name>
<feature type="domain" description="Type VI secretion system FHA" evidence="1">
    <location>
        <begin position="3"/>
        <end position="101"/>
    </location>
</feature>
<gene>
    <name evidence="2" type="ORF">MNBD_GAMMA07-1778</name>
</gene>
<dbReference type="InterPro" id="IPR046883">
    <property type="entry name" value="T6SS_FHA_C"/>
</dbReference>
<sequence length="118" mass="13628">KGNAYKKPVEAVKESFQSVAEHQVAILAGIRAAFKGIIDRFDPEQLEQRFAKQKKGSNILGNQKAKNWDAYQEYFQRLAGDADNSFQYLFGDEFVQAYEEQLQQLLIARKTHIKYPEK</sequence>
<accession>A0A3B0XKY0</accession>
<proteinExistence type="predicted"/>
<organism evidence="2">
    <name type="scientific">hydrothermal vent metagenome</name>
    <dbReference type="NCBI Taxonomy" id="652676"/>
    <lineage>
        <taxon>unclassified sequences</taxon>
        <taxon>metagenomes</taxon>
        <taxon>ecological metagenomes</taxon>
    </lineage>
</organism>
<feature type="non-terminal residue" evidence="2">
    <location>
        <position position="1"/>
    </location>
</feature>
<protein>
    <recommendedName>
        <fullName evidence="1">Type VI secretion system FHA domain-containing protein</fullName>
    </recommendedName>
</protein>
<dbReference type="Pfam" id="PF20232">
    <property type="entry name" value="T6SS_FHA_C"/>
    <property type="match status" value="1"/>
</dbReference>
<evidence type="ECO:0000313" key="2">
    <source>
        <dbReference type="EMBL" id="VAW56784.1"/>
    </source>
</evidence>
<dbReference type="EMBL" id="UOFF01000277">
    <property type="protein sequence ID" value="VAW56784.1"/>
    <property type="molecule type" value="Genomic_DNA"/>
</dbReference>
<reference evidence="2" key="1">
    <citation type="submission" date="2018-06" db="EMBL/GenBank/DDBJ databases">
        <authorList>
            <person name="Zhirakovskaya E."/>
        </authorList>
    </citation>
    <scope>NUCLEOTIDE SEQUENCE</scope>
</reference>